<comment type="caution">
    <text evidence="8">The sequence shown here is derived from an EMBL/GenBank/DDBJ whole genome shotgun (WGS) entry which is preliminary data.</text>
</comment>
<keyword evidence="4" id="KW-0521">NADP</keyword>
<evidence type="ECO:0000259" key="7">
    <source>
        <dbReference type="Pfam" id="PF01494"/>
    </source>
</evidence>
<evidence type="ECO:0000256" key="1">
    <source>
        <dbReference type="ARBA" id="ARBA00001974"/>
    </source>
</evidence>
<proteinExistence type="predicted"/>
<dbReference type="GO" id="GO:0005741">
    <property type="term" value="C:mitochondrial outer membrane"/>
    <property type="evidence" value="ECO:0007669"/>
    <property type="project" value="TreeGrafter"/>
</dbReference>
<dbReference type="InterPro" id="IPR036188">
    <property type="entry name" value="FAD/NAD-bd_sf"/>
</dbReference>
<keyword evidence="2" id="KW-0285">Flavoprotein</keyword>
<dbReference type="InterPro" id="IPR002938">
    <property type="entry name" value="FAD-bd"/>
</dbReference>
<keyword evidence="6" id="KW-0503">Monooxygenase</keyword>
<dbReference type="GO" id="GO:0004502">
    <property type="term" value="F:kynurenine 3-monooxygenase activity"/>
    <property type="evidence" value="ECO:0007669"/>
    <property type="project" value="TreeGrafter"/>
</dbReference>
<gene>
    <name evidence="8" type="ORF">NQ318_011808</name>
</gene>
<evidence type="ECO:0000256" key="4">
    <source>
        <dbReference type="ARBA" id="ARBA00022857"/>
    </source>
</evidence>
<name>A0AAV8Y4I8_9CUCU</name>
<sequence>MEIQYLPLTTKTYESQEIKADLIIGADGAFSALRKSLQNVPLFDYSQSYIEQGYLELCIPRDRNNRMTPNHLHIWPRGEFMMIALPNRDESWTVTLFMSFERFKKLKDGEKVVDFFTKTFPDAVGLIGENELMEVFLKNDPSPLVSVKCKPHHFGSRFLLLGDAAHAMVPFYGQGMNAGFEDCVVLNELLDKSCENIREAVEEYSEQRVGDLHAICDLAMYNYVEMRDLVTRPTYHLRKTLDTLFHQFFPRQWLPLYHSVCFSHMSYSACVENRNWQNKELLLFEQLSQFIYEFTMKFVDLFLRWFVCLWDVYGLTD</sequence>
<dbReference type="Proteomes" id="UP001162162">
    <property type="component" value="Unassembled WGS sequence"/>
</dbReference>
<dbReference type="EMBL" id="JAPWTK010000187">
    <property type="protein sequence ID" value="KAJ8946400.1"/>
    <property type="molecule type" value="Genomic_DNA"/>
</dbReference>
<dbReference type="PRINTS" id="PR00420">
    <property type="entry name" value="RNGMNOXGNASE"/>
</dbReference>
<evidence type="ECO:0000313" key="8">
    <source>
        <dbReference type="EMBL" id="KAJ8946400.1"/>
    </source>
</evidence>
<evidence type="ECO:0000313" key="9">
    <source>
        <dbReference type="Proteomes" id="UP001162162"/>
    </source>
</evidence>
<dbReference type="Gene3D" id="3.50.50.60">
    <property type="entry name" value="FAD/NAD(P)-binding domain"/>
    <property type="match status" value="1"/>
</dbReference>
<evidence type="ECO:0000256" key="5">
    <source>
        <dbReference type="ARBA" id="ARBA00023002"/>
    </source>
</evidence>
<dbReference type="PANTHER" id="PTHR46028">
    <property type="entry name" value="KYNURENINE 3-MONOOXYGENASE"/>
    <property type="match status" value="1"/>
</dbReference>
<dbReference type="GO" id="GO:0070189">
    <property type="term" value="P:kynurenine metabolic process"/>
    <property type="evidence" value="ECO:0007669"/>
    <property type="project" value="TreeGrafter"/>
</dbReference>
<evidence type="ECO:0000256" key="3">
    <source>
        <dbReference type="ARBA" id="ARBA00022827"/>
    </source>
</evidence>
<dbReference type="AlphaFoldDB" id="A0AAV8Y4I8"/>
<keyword evidence="5" id="KW-0560">Oxidoreductase</keyword>
<accession>A0AAV8Y4I8</accession>
<keyword evidence="9" id="KW-1185">Reference proteome</keyword>
<organism evidence="8 9">
    <name type="scientific">Aromia moschata</name>
    <dbReference type="NCBI Taxonomy" id="1265417"/>
    <lineage>
        <taxon>Eukaryota</taxon>
        <taxon>Metazoa</taxon>
        <taxon>Ecdysozoa</taxon>
        <taxon>Arthropoda</taxon>
        <taxon>Hexapoda</taxon>
        <taxon>Insecta</taxon>
        <taxon>Pterygota</taxon>
        <taxon>Neoptera</taxon>
        <taxon>Endopterygota</taxon>
        <taxon>Coleoptera</taxon>
        <taxon>Polyphaga</taxon>
        <taxon>Cucujiformia</taxon>
        <taxon>Chrysomeloidea</taxon>
        <taxon>Cerambycidae</taxon>
        <taxon>Cerambycinae</taxon>
        <taxon>Callichromatini</taxon>
        <taxon>Aromia</taxon>
    </lineage>
</organism>
<evidence type="ECO:0000256" key="6">
    <source>
        <dbReference type="ARBA" id="ARBA00023033"/>
    </source>
</evidence>
<comment type="cofactor">
    <cofactor evidence="1">
        <name>FAD</name>
        <dbReference type="ChEBI" id="CHEBI:57692"/>
    </cofactor>
</comment>
<dbReference type="GO" id="GO:0071949">
    <property type="term" value="F:FAD binding"/>
    <property type="evidence" value="ECO:0007669"/>
    <property type="project" value="InterPro"/>
</dbReference>
<protein>
    <recommendedName>
        <fullName evidence="7">FAD-binding domain-containing protein</fullName>
    </recommendedName>
</protein>
<keyword evidence="3" id="KW-0274">FAD</keyword>
<feature type="domain" description="FAD-binding" evidence="7">
    <location>
        <begin position="12"/>
        <end position="194"/>
    </location>
</feature>
<dbReference type="SUPFAM" id="SSF51905">
    <property type="entry name" value="FAD/NAD(P)-binding domain"/>
    <property type="match status" value="1"/>
</dbReference>
<dbReference type="PANTHER" id="PTHR46028:SF2">
    <property type="entry name" value="KYNURENINE 3-MONOOXYGENASE"/>
    <property type="match status" value="1"/>
</dbReference>
<evidence type="ECO:0000256" key="2">
    <source>
        <dbReference type="ARBA" id="ARBA00022630"/>
    </source>
</evidence>
<reference evidence="8" key="1">
    <citation type="journal article" date="2023" name="Insect Mol. Biol.">
        <title>Genome sequencing provides insights into the evolution of gene families encoding plant cell wall-degrading enzymes in longhorned beetles.</title>
        <authorList>
            <person name="Shin N.R."/>
            <person name="Okamura Y."/>
            <person name="Kirsch R."/>
            <person name="Pauchet Y."/>
        </authorList>
    </citation>
    <scope>NUCLEOTIDE SEQUENCE</scope>
    <source>
        <strain evidence="8">AMC_N1</strain>
    </source>
</reference>
<dbReference type="Pfam" id="PF01494">
    <property type="entry name" value="FAD_binding_3"/>
    <property type="match status" value="1"/>
</dbReference>